<dbReference type="PANTHER" id="PTHR21666:SF289">
    <property type="entry name" value="L-ALA--D-GLU ENDOPEPTIDASE"/>
    <property type="match status" value="1"/>
</dbReference>
<evidence type="ECO:0000256" key="2">
    <source>
        <dbReference type="SAM" id="SignalP"/>
    </source>
</evidence>
<gene>
    <name evidence="4" type="ORF">GCM10025874_28550</name>
</gene>
<dbReference type="InterPro" id="IPR011055">
    <property type="entry name" value="Dup_hybrid_motif"/>
</dbReference>
<sequence>MGVRGLLKVLGASALLLVALGAVAPGGGPAAASLANGAEASRWSWPIGPPRTVVRDFEAPPTPYEAGHRGIDLRAAAGTEVLAPEDGVVHFAGVVVDRPVLSIRHADGLLSSFEPVATALAAGDAVRAGEVIGTVADDGHCAGGCLHVGARLDGTEYVSPLLFLGGVPRAVLLPTRPIG</sequence>
<feature type="chain" id="PRO_5041302484" description="M23ase beta-sheet core domain-containing protein" evidence="2">
    <location>
        <begin position="25"/>
        <end position="179"/>
    </location>
</feature>
<reference evidence="4 5" key="1">
    <citation type="journal article" date="2014" name="Int. J. Syst. Evol. Microbiol.">
        <title>Complete genome sequence of Corynebacterium casei LMG S-19264T (=DSM 44701T), isolated from a smear-ripened cheese.</title>
        <authorList>
            <consortium name="US DOE Joint Genome Institute (JGI-PGF)"/>
            <person name="Walter F."/>
            <person name="Albersmeier A."/>
            <person name="Kalinowski J."/>
            <person name="Ruckert C."/>
        </authorList>
    </citation>
    <scope>NUCLEOTIDE SEQUENCE [LARGE SCALE GENOMIC DNA]</scope>
    <source>
        <strain evidence="4 5">NBRC 112289</strain>
    </source>
</reference>
<keyword evidence="5" id="KW-1185">Reference proteome</keyword>
<comment type="caution">
    <text evidence="4">The sequence shown here is derived from an EMBL/GenBank/DDBJ whole genome shotgun (WGS) entry which is preliminary data.</text>
</comment>
<feature type="signal peptide" evidence="2">
    <location>
        <begin position="1"/>
        <end position="24"/>
    </location>
</feature>
<organism evidence="4 5">
    <name type="scientific">Arenivirga flava</name>
    <dbReference type="NCBI Taxonomy" id="1930060"/>
    <lineage>
        <taxon>Bacteria</taxon>
        <taxon>Bacillati</taxon>
        <taxon>Actinomycetota</taxon>
        <taxon>Actinomycetes</taxon>
        <taxon>Micrococcales</taxon>
        <taxon>Microbacteriaceae</taxon>
        <taxon>Arenivirga</taxon>
    </lineage>
</organism>
<dbReference type="PANTHER" id="PTHR21666">
    <property type="entry name" value="PEPTIDASE-RELATED"/>
    <property type="match status" value="1"/>
</dbReference>
<dbReference type="CDD" id="cd12797">
    <property type="entry name" value="M23_peptidase"/>
    <property type="match status" value="1"/>
</dbReference>
<dbReference type="AlphaFoldDB" id="A0AA37UVU0"/>
<feature type="domain" description="M23ase beta-sheet core" evidence="3">
    <location>
        <begin position="67"/>
        <end position="155"/>
    </location>
</feature>
<protein>
    <recommendedName>
        <fullName evidence="3">M23ase beta-sheet core domain-containing protein</fullName>
    </recommendedName>
</protein>
<accession>A0AA37UVU0</accession>
<dbReference type="Gene3D" id="2.70.70.10">
    <property type="entry name" value="Glucose Permease (Domain IIA)"/>
    <property type="match status" value="1"/>
</dbReference>
<name>A0AA37UVU0_9MICO</name>
<evidence type="ECO:0000256" key="1">
    <source>
        <dbReference type="ARBA" id="ARBA00022729"/>
    </source>
</evidence>
<dbReference type="InterPro" id="IPR050570">
    <property type="entry name" value="Cell_wall_metabolism_enzyme"/>
</dbReference>
<dbReference type="SUPFAM" id="SSF51261">
    <property type="entry name" value="Duplicated hybrid motif"/>
    <property type="match status" value="1"/>
</dbReference>
<keyword evidence="1 2" id="KW-0732">Signal</keyword>
<evidence type="ECO:0000259" key="3">
    <source>
        <dbReference type="Pfam" id="PF01551"/>
    </source>
</evidence>
<dbReference type="GO" id="GO:0004222">
    <property type="term" value="F:metalloendopeptidase activity"/>
    <property type="evidence" value="ECO:0007669"/>
    <property type="project" value="TreeGrafter"/>
</dbReference>
<dbReference type="Proteomes" id="UP001157160">
    <property type="component" value="Unassembled WGS sequence"/>
</dbReference>
<dbReference type="EMBL" id="BSUL01000001">
    <property type="protein sequence ID" value="GMA29602.1"/>
    <property type="molecule type" value="Genomic_DNA"/>
</dbReference>
<dbReference type="InterPro" id="IPR016047">
    <property type="entry name" value="M23ase_b-sheet_dom"/>
</dbReference>
<evidence type="ECO:0000313" key="4">
    <source>
        <dbReference type="EMBL" id="GMA29602.1"/>
    </source>
</evidence>
<dbReference type="Pfam" id="PF01551">
    <property type="entry name" value="Peptidase_M23"/>
    <property type="match status" value="1"/>
</dbReference>
<evidence type="ECO:0000313" key="5">
    <source>
        <dbReference type="Proteomes" id="UP001157160"/>
    </source>
</evidence>
<proteinExistence type="predicted"/>